<sequence length="286" mass="30494">MTEQLAREKVGVRRCPAPPKGFDPFTASQNDLIHYGLPLRPDPRTQPGMAALWERQANLVRDFEHLEAEFDATTADKQPVAASALAPAPIESCGYNLTSLSAPFSALFVNFTVPNLRFAASPLGINRFHTFAGLGFLDVHVEMTVDSAQNVTAQLWALGVGNVNLPVAPGEVIAASLCLDTNGAGTATYFLTNQTRGQTMSFSVNTGFPPAVTINAGVTRGDLNQPVHPLARFGTVYFDEISAFTTSGTRSLTAGDAITMTETTGATLARPIRINEFAFKAVFAAS</sequence>
<proteinExistence type="predicted"/>
<dbReference type="EMBL" id="AP022870">
    <property type="protein sequence ID" value="BCB80397.1"/>
    <property type="molecule type" value="Genomic_DNA"/>
</dbReference>
<dbReference type="Pfam" id="PF01828">
    <property type="entry name" value="Peptidase_A4"/>
    <property type="match status" value="1"/>
</dbReference>
<dbReference type="InterPro" id="IPR000250">
    <property type="entry name" value="Peptidase_G1"/>
</dbReference>
<dbReference type="GO" id="GO:0070007">
    <property type="term" value="F:glutamic-type endopeptidase activity"/>
    <property type="evidence" value="ECO:0007669"/>
    <property type="project" value="InterPro"/>
</dbReference>
<evidence type="ECO:0000313" key="1">
    <source>
        <dbReference type="EMBL" id="BCB80397.1"/>
    </source>
</evidence>
<reference evidence="1 2" key="1">
    <citation type="submission" date="2020-03" db="EMBL/GenBank/DDBJ databases">
        <title>Whole genome shotgun sequence of Phytohabitans flavus NBRC 107702.</title>
        <authorList>
            <person name="Komaki H."/>
            <person name="Tamura T."/>
        </authorList>
    </citation>
    <scope>NUCLEOTIDE SEQUENCE [LARGE SCALE GENOMIC DNA]</scope>
    <source>
        <strain evidence="1 2">NBRC 107702</strain>
    </source>
</reference>
<accession>A0A6F8Y2W8</accession>
<dbReference type="InterPro" id="IPR013320">
    <property type="entry name" value="ConA-like_dom_sf"/>
</dbReference>
<dbReference type="Proteomes" id="UP000502508">
    <property type="component" value="Chromosome"/>
</dbReference>
<gene>
    <name evidence="1" type="ORF">Pflav_068070</name>
</gene>
<dbReference type="KEGG" id="pfla:Pflav_068070"/>
<keyword evidence="2" id="KW-1185">Reference proteome</keyword>
<dbReference type="InterPro" id="IPR038656">
    <property type="entry name" value="Peptidase_G1_sf"/>
</dbReference>
<dbReference type="RefSeq" id="WP_173040562.1">
    <property type="nucleotide sequence ID" value="NZ_AP022870.1"/>
</dbReference>
<dbReference type="AlphaFoldDB" id="A0A6F8Y2W8"/>
<evidence type="ECO:0000313" key="2">
    <source>
        <dbReference type="Proteomes" id="UP000502508"/>
    </source>
</evidence>
<dbReference type="GO" id="GO:0006508">
    <property type="term" value="P:proteolysis"/>
    <property type="evidence" value="ECO:0007669"/>
    <property type="project" value="InterPro"/>
</dbReference>
<protein>
    <submittedName>
        <fullName evidence="1">Uncharacterized protein</fullName>
    </submittedName>
</protein>
<organism evidence="1 2">
    <name type="scientific">Phytohabitans flavus</name>
    <dbReference type="NCBI Taxonomy" id="1076124"/>
    <lineage>
        <taxon>Bacteria</taxon>
        <taxon>Bacillati</taxon>
        <taxon>Actinomycetota</taxon>
        <taxon>Actinomycetes</taxon>
        <taxon>Micromonosporales</taxon>
        <taxon>Micromonosporaceae</taxon>
    </lineage>
</organism>
<name>A0A6F8Y2W8_9ACTN</name>
<dbReference type="Gene3D" id="2.60.120.700">
    <property type="entry name" value="Peptidase G1"/>
    <property type="match status" value="1"/>
</dbReference>
<reference evidence="1 2" key="2">
    <citation type="submission" date="2020-03" db="EMBL/GenBank/DDBJ databases">
        <authorList>
            <person name="Ichikawa N."/>
            <person name="Kimura A."/>
            <person name="Kitahashi Y."/>
            <person name="Uohara A."/>
        </authorList>
    </citation>
    <scope>NUCLEOTIDE SEQUENCE [LARGE SCALE GENOMIC DNA]</scope>
    <source>
        <strain evidence="1 2">NBRC 107702</strain>
    </source>
</reference>
<dbReference type="SUPFAM" id="SSF49899">
    <property type="entry name" value="Concanavalin A-like lectins/glucanases"/>
    <property type="match status" value="1"/>
</dbReference>